<keyword evidence="2" id="KW-0614">Plasmid</keyword>
<dbReference type="InterPro" id="IPR029045">
    <property type="entry name" value="ClpP/crotonase-like_dom_sf"/>
</dbReference>
<evidence type="ECO:0000256" key="1">
    <source>
        <dbReference type="SAM" id="MobiDB-lite"/>
    </source>
</evidence>
<dbReference type="Gene3D" id="3.90.226.10">
    <property type="entry name" value="2-enoyl-CoA Hydratase, Chain A, domain 1"/>
    <property type="match status" value="1"/>
</dbReference>
<accession>A0ABY4GDH1</accession>
<dbReference type="Proteomes" id="UP000830401">
    <property type="component" value="Plasmid unnamed2"/>
</dbReference>
<dbReference type="RefSeq" id="WP_245126544.1">
    <property type="nucleotide sequence ID" value="NZ_CP095063.1"/>
</dbReference>
<evidence type="ECO:0008006" key="4">
    <source>
        <dbReference type="Google" id="ProtNLM"/>
    </source>
</evidence>
<name>A0ABY4GDH1_9BACT</name>
<evidence type="ECO:0000313" key="2">
    <source>
        <dbReference type="EMBL" id="UOQ68898.1"/>
    </source>
</evidence>
<gene>
    <name evidence="2" type="ORF">MUN86_24635</name>
</gene>
<proteinExistence type="predicted"/>
<sequence>MRKVPALFLPLLARHGSIPQLPQSWQPSHALRRGTDSRIVEPSSYGRSRLVKAPWLICLQISLLSAALLLATPTVAQPTVTPLTPAQWRQDLQMALDSFPRKDRSFSSVALAAYRTRVSNLRDSVEQLSAPQLMMGLARAVALSGNAHTRLYLLRNRSVLRRYPVRLWWFADGLYIVKATPDYAHLLGARVERLAGYKPADARRLVAPLFAGNTGWTNYMSTYTLTSPEVLRGLNLIGADDLLELEVKDRRGQLRRLTVPPLAWNPGSFVTEAWWGLAPRHAEPSGPWVSALAADSLQQPIYLQWTTRPYGLQYLPAEQALYLQYNRAGEWAGHESFADFGCRVLAAVQTRKPKRIIIDLRFNTGGNLQVAGPVFDKLIAAAKAQSSKLYVLSGPATFSAGLYHLAQLRLGGATIVGEPAGEGLDYWSEGGNMVLPNSGLSMHYADRFHSYSSTPHPLQQPYLYLDLDVPSLAPNLLIRLTAKEYFAGHDPLLAAALRHEAGSSTSRKATRPAKGAATSKLPDPSKGSRH</sequence>
<organism evidence="2 3">
    <name type="scientific">Hymenobacter volaticus</name>
    <dbReference type="NCBI Taxonomy" id="2932254"/>
    <lineage>
        <taxon>Bacteria</taxon>
        <taxon>Pseudomonadati</taxon>
        <taxon>Bacteroidota</taxon>
        <taxon>Cytophagia</taxon>
        <taxon>Cytophagales</taxon>
        <taxon>Hymenobacteraceae</taxon>
        <taxon>Hymenobacter</taxon>
    </lineage>
</organism>
<feature type="region of interest" description="Disordered" evidence="1">
    <location>
        <begin position="502"/>
        <end position="530"/>
    </location>
</feature>
<reference evidence="2" key="1">
    <citation type="submission" date="2022-04" db="EMBL/GenBank/DDBJ databases">
        <title>Hymenobacter sp. isolated from the air.</title>
        <authorList>
            <person name="Won M."/>
            <person name="Lee C.-M."/>
            <person name="Woen H.-Y."/>
            <person name="Kwon S.-W."/>
        </authorList>
    </citation>
    <scope>NUCLEOTIDE SEQUENCE</scope>
    <source>
        <strain evidence="2">5420S-77</strain>
        <plasmid evidence="2">unnamed2</plasmid>
    </source>
</reference>
<evidence type="ECO:0000313" key="3">
    <source>
        <dbReference type="Proteomes" id="UP000830401"/>
    </source>
</evidence>
<keyword evidence="3" id="KW-1185">Reference proteome</keyword>
<geneLocation type="plasmid" evidence="2 3">
    <name>unnamed2</name>
</geneLocation>
<dbReference type="SUPFAM" id="SSF52096">
    <property type="entry name" value="ClpP/crotonase"/>
    <property type="match status" value="1"/>
</dbReference>
<protein>
    <recommendedName>
        <fullName evidence="4">Tail specific protease domain-containing protein</fullName>
    </recommendedName>
</protein>
<dbReference type="EMBL" id="CP095063">
    <property type="protein sequence ID" value="UOQ68898.1"/>
    <property type="molecule type" value="Genomic_DNA"/>
</dbReference>